<evidence type="ECO:0000256" key="1">
    <source>
        <dbReference type="SAM" id="MobiDB-lite"/>
    </source>
</evidence>
<accession>A0A066UEP4</accession>
<gene>
    <name evidence="2" type="ORF">MBO_01815</name>
</gene>
<protein>
    <submittedName>
        <fullName evidence="2">Uncharacterized protein</fullName>
    </submittedName>
</protein>
<organism evidence="2 3">
    <name type="scientific">Moraxella bovoculi 237</name>
    <dbReference type="NCBI Taxonomy" id="743974"/>
    <lineage>
        <taxon>Bacteria</taxon>
        <taxon>Pseudomonadati</taxon>
        <taxon>Pseudomonadota</taxon>
        <taxon>Gammaproteobacteria</taxon>
        <taxon>Moraxellales</taxon>
        <taxon>Moraxellaceae</taxon>
        <taxon>Moraxella</taxon>
    </lineage>
</organism>
<dbReference type="EMBL" id="AOMT01000005">
    <property type="protein sequence ID" value="KDN25891.1"/>
    <property type="molecule type" value="Genomic_DNA"/>
</dbReference>
<evidence type="ECO:0000313" key="2">
    <source>
        <dbReference type="EMBL" id="KDN25891.1"/>
    </source>
</evidence>
<reference evidence="2 3" key="1">
    <citation type="journal article" date="2014" name="Genome Announc.">
        <title>Draft Genome Sequence of Moraxella bovoculi Strain 237T (ATCC BAA-1259T) Isolated from a Calf with Infectious Bovine Keratoconjunctivitis.</title>
        <authorList>
            <person name="Calcutt M.J."/>
            <person name="Foecking M.F."/>
            <person name="Martin N.T."/>
            <person name="Mhlanga-Mutangadura T."/>
            <person name="Reilly T.J."/>
        </authorList>
    </citation>
    <scope>NUCLEOTIDE SEQUENCE [LARGE SCALE GENOMIC DNA]</scope>
    <source>
        <strain evidence="2 3">237</strain>
    </source>
</reference>
<feature type="compositionally biased region" description="Polar residues" evidence="1">
    <location>
        <begin position="29"/>
        <end position="42"/>
    </location>
</feature>
<dbReference type="AlphaFoldDB" id="A0A066UEP4"/>
<feature type="compositionally biased region" description="Basic residues" evidence="1">
    <location>
        <begin position="49"/>
        <end position="60"/>
    </location>
</feature>
<name>A0A066UEP4_9GAMM</name>
<keyword evidence="3" id="KW-1185">Reference proteome</keyword>
<dbReference type="Proteomes" id="UP000035860">
    <property type="component" value="Unassembled WGS sequence"/>
</dbReference>
<evidence type="ECO:0000313" key="3">
    <source>
        <dbReference type="Proteomes" id="UP000035860"/>
    </source>
</evidence>
<sequence>MNKKILLVRITHLATNKKFNAVLWEQTQHPKNHTLSPTKLQFTPTNPLKNKRPKPKKSQT</sequence>
<proteinExistence type="predicted"/>
<comment type="caution">
    <text evidence="2">The sequence shown here is derived from an EMBL/GenBank/DDBJ whole genome shotgun (WGS) entry which is preliminary data.</text>
</comment>
<feature type="region of interest" description="Disordered" evidence="1">
    <location>
        <begin position="29"/>
        <end position="60"/>
    </location>
</feature>